<dbReference type="RefSeq" id="WP_176908431.1">
    <property type="nucleotide sequence ID" value="NZ_JABKAU010000015.1"/>
</dbReference>
<feature type="transmembrane region" description="Helical" evidence="2">
    <location>
        <begin position="42"/>
        <end position="58"/>
    </location>
</feature>
<sequence length="95" mass="11041">MKRFWEPGISRTILLVFGVFTFVVASYRTLATGGMEGLYDNYWLYMIAFGCVIWMRYQRQRQKEVDLRAEDARKAETSKAARKPGKAAGKPKKRK</sequence>
<feature type="compositionally biased region" description="Basic and acidic residues" evidence="1">
    <location>
        <begin position="68"/>
        <end position="79"/>
    </location>
</feature>
<evidence type="ECO:0000256" key="1">
    <source>
        <dbReference type="SAM" id="MobiDB-lite"/>
    </source>
</evidence>
<comment type="caution">
    <text evidence="3">The sequence shown here is derived from an EMBL/GenBank/DDBJ whole genome shotgun (WGS) entry which is preliminary data.</text>
</comment>
<evidence type="ECO:0000256" key="2">
    <source>
        <dbReference type="SAM" id="Phobius"/>
    </source>
</evidence>
<keyword evidence="4" id="KW-1185">Reference proteome</keyword>
<evidence type="ECO:0000313" key="4">
    <source>
        <dbReference type="Proteomes" id="UP000565521"/>
    </source>
</evidence>
<reference evidence="3 4" key="1">
    <citation type="submission" date="2020-05" db="EMBL/GenBank/DDBJ databases">
        <title>Hymenobacter terrestris sp. nov. and Hymenobacter lapidiphilus sp. nov., isolated from regoliths in Antarctica.</title>
        <authorList>
            <person name="Sedlacek I."/>
            <person name="Pantucek R."/>
            <person name="Zeman M."/>
            <person name="Holochova P."/>
            <person name="Kralova S."/>
            <person name="Stankova E."/>
            <person name="Sedo O."/>
            <person name="Micenkova L."/>
            <person name="Svec P."/>
            <person name="Gupta V."/>
            <person name="Sood U."/>
            <person name="Korpole U.S."/>
            <person name="Lal R."/>
        </authorList>
    </citation>
    <scope>NUCLEOTIDE SEQUENCE [LARGE SCALE GENOMIC DNA]</scope>
    <source>
        <strain evidence="3 4">P5342</strain>
    </source>
</reference>
<evidence type="ECO:0000313" key="3">
    <source>
        <dbReference type="EMBL" id="NVO31524.1"/>
    </source>
</evidence>
<feature type="compositionally biased region" description="Basic residues" evidence="1">
    <location>
        <begin position="80"/>
        <end position="95"/>
    </location>
</feature>
<proteinExistence type="predicted"/>
<organism evidence="3 4">
    <name type="scientific">Hymenobacter lapidiphilus</name>
    <dbReference type="NCBI Taxonomy" id="2608003"/>
    <lineage>
        <taxon>Bacteria</taxon>
        <taxon>Pseudomonadati</taxon>
        <taxon>Bacteroidota</taxon>
        <taxon>Cytophagia</taxon>
        <taxon>Cytophagales</taxon>
        <taxon>Hymenobacteraceae</taxon>
        <taxon>Hymenobacter</taxon>
    </lineage>
</organism>
<name>A0A7Y7PPB1_9BACT</name>
<feature type="region of interest" description="Disordered" evidence="1">
    <location>
        <begin position="68"/>
        <end position="95"/>
    </location>
</feature>
<keyword evidence="2" id="KW-0472">Membrane</keyword>
<keyword evidence="2" id="KW-1133">Transmembrane helix</keyword>
<protein>
    <submittedName>
        <fullName evidence="3">Uncharacterized protein</fullName>
    </submittedName>
</protein>
<dbReference type="EMBL" id="JABKAU010000015">
    <property type="protein sequence ID" value="NVO31524.1"/>
    <property type="molecule type" value="Genomic_DNA"/>
</dbReference>
<gene>
    <name evidence="3" type="ORF">HW554_09915</name>
</gene>
<accession>A0A7Y7PPB1</accession>
<feature type="transmembrane region" description="Helical" evidence="2">
    <location>
        <begin position="12"/>
        <end position="30"/>
    </location>
</feature>
<keyword evidence="2" id="KW-0812">Transmembrane</keyword>
<dbReference type="Proteomes" id="UP000565521">
    <property type="component" value="Unassembled WGS sequence"/>
</dbReference>
<dbReference type="AlphaFoldDB" id="A0A7Y7PPB1"/>